<name>A0A0C2W752_9BACL</name>
<sequence>MHFICGFSIGDCPFEDGCSPKKRDKYLNQSLLTKKQAVGFVLPFYLDG</sequence>
<dbReference type="EMBL" id="JXRP01000006">
    <property type="protein sequence ID" value="KIL51858.1"/>
    <property type="molecule type" value="Genomic_DNA"/>
</dbReference>
<reference evidence="1 2" key="1">
    <citation type="submission" date="2015-01" db="EMBL/GenBank/DDBJ databases">
        <title>Genome sequencing of Jeotgalibacillus soli.</title>
        <authorList>
            <person name="Goh K.M."/>
            <person name="Chan K.-G."/>
            <person name="Yaakop A.S."/>
            <person name="Ee R."/>
            <person name="Gan H.M."/>
            <person name="Chan C.S."/>
        </authorList>
    </citation>
    <scope>NUCLEOTIDE SEQUENCE [LARGE SCALE GENOMIC DNA]</scope>
    <source>
        <strain evidence="1 2">P9</strain>
    </source>
</reference>
<dbReference type="STRING" id="889306.KP78_02280"/>
<protein>
    <submittedName>
        <fullName evidence="1">Uncharacterized protein</fullName>
    </submittedName>
</protein>
<dbReference type="AlphaFoldDB" id="A0A0C2W752"/>
<proteinExistence type="predicted"/>
<organism evidence="1 2">
    <name type="scientific">Jeotgalibacillus soli</name>
    <dbReference type="NCBI Taxonomy" id="889306"/>
    <lineage>
        <taxon>Bacteria</taxon>
        <taxon>Bacillati</taxon>
        <taxon>Bacillota</taxon>
        <taxon>Bacilli</taxon>
        <taxon>Bacillales</taxon>
        <taxon>Caryophanaceae</taxon>
        <taxon>Jeotgalibacillus</taxon>
    </lineage>
</organism>
<evidence type="ECO:0000313" key="1">
    <source>
        <dbReference type="EMBL" id="KIL51858.1"/>
    </source>
</evidence>
<comment type="caution">
    <text evidence="1">The sequence shown here is derived from an EMBL/GenBank/DDBJ whole genome shotgun (WGS) entry which is preliminary data.</text>
</comment>
<dbReference type="Proteomes" id="UP000031938">
    <property type="component" value="Unassembled WGS sequence"/>
</dbReference>
<gene>
    <name evidence="1" type="ORF">KP78_02280</name>
</gene>
<accession>A0A0C2W752</accession>
<evidence type="ECO:0000313" key="2">
    <source>
        <dbReference type="Proteomes" id="UP000031938"/>
    </source>
</evidence>
<keyword evidence="2" id="KW-1185">Reference proteome</keyword>
<dbReference type="PATRIC" id="fig|889306.3.peg.232"/>